<reference evidence="1 2" key="1">
    <citation type="journal article" date="2006" name="Syst. Appl. Microbiol.">
        <title>Anoxybacillus amylolyticus sp. nov., a thermophilic amylase producing bacterium isolated from Mount Rittmann (Antarctica).</title>
        <authorList>
            <person name="Poli A."/>
            <person name="Esposito E."/>
            <person name="Lama L."/>
            <person name="Orlando P."/>
            <person name="Nicolaus G."/>
            <person name="de Appolonia F."/>
            <person name="Gambacorta A."/>
            <person name="Nicolaus B."/>
        </authorList>
    </citation>
    <scope>NUCLEOTIDE SEQUENCE [LARGE SCALE GENOMIC DNA]</scope>
    <source>
        <strain evidence="1 2">DSM 15939</strain>
    </source>
</reference>
<protein>
    <submittedName>
        <fullName evidence="1">Uncharacterized protein</fullName>
    </submittedName>
</protein>
<evidence type="ECO:0000313" key="2">
    <source>
        <dbReference type="Proteomes" id="UP000076865"/>
    </source>
</evidence>
<dbReference type="PATRIC" id="fig|294699.3.peg.1687"/>
<evidence type="ECO:0000313" key="1">
    <source>
        <dbReference type="EMBL" id="ANB60151.1"/>
    </source>
</evidence>
<sequence>MGMEMYTQAYQRYLEKCKEFGIQAIDLIEFIRTLTIEQVEHMLQGGAR</sequence>
<proteinExistence type="predicted"/>
<dbReference type="AlphaFoldDB" id="A0A160F2L9"/>
<gene>
    <name evidence="1" type="ORF">GFC30_1656</name>
</gene>
<organism evidence="1 2">
    <name type="scientific">Anoxybacteroides amylolyticum</name>
    <dbReference type="NCBI Taxonomy" id="294699"/>
    <lineage>
        <taxon>Bacteria</taxon>
        <taxon>Bacillati</taxon>
        <taxon>Bacillota</taxon>
        <taxon>Bacilli</taxon>
        <taxon>Bacillales</taxon>
        <taxon>Anoxybacillaceae</taxon>
        <taxon>Anoxybacteroides</taxon>
    </lineage>
</organism>
<dbReference type="EMBL" id="CP015438">
    <property type="protein sequence ID" value="ANB60151.1"/>
    <property type="molecule type" value="Genomic_DNA"/>
</dbReference>
<accession>A0A160F2L9</accession>
<name>A0A160F2L9_9BACL</name>
<keyword evidence="2" id="KW-1185">Reference proteome</keyword>
<dbReference type="Proteomes" id="UP000076865">
    <property type="component" value="Chromosome"/>
</dbReference>
<dbReference type="KEGG" id="aamy:GFC30_1656"/>